<dbReference type="SMART" id="SM00387">
    <property type="entry name" value="HATPase_c"/>
    <property type="match status" value="1"/>
</dbReference>
<feature type="domain" description="Histidine kinase" evidence="14">
    <location>
        <begin position="471"/>
        <end position="726"/>
    </location>
</feature>
<dbReference type="InterPro" id="IPR003594">
    <property type="entry name" value="HATPase_dom"/>
</dbReference>
<dbReference type="InterPro" id="IPR004358">
    <property type="entry name" value="Sig_transdc_His_kin-like_C"/>
</dbReference>
<dbReference type="CDD" id="cd00082">
    <property type="entry name" value="HisKA"/>
    <property type="match status" value="1"/>
</dbReference>
<evidence type="ECO:0000256" key="5">
    <source>
        <dbReference type="ARBA" id="ARBA00022679"/>
    </source>
</evidence>
<keyword evidence="11" id="KW-0175">Coiled coil</keyword>
<dbReference type="SMART" id="SM00388">
    <property type="entry name" value="HisKA"/>
    <property type="match status" value="1"/>
</dbReference>
<dbReference type="GO" id="GO:0000155">
    <property type="term" value="F:phosphorelay sensor kinase activity"/>
    <property type="evidence" value="ECO:0007669"/>
    <property type="project" value="InterPro"/>
</dbReference>
<dbReference type="InterPro" id="IPR036890">
    <property type="entry name" value="HATPase_C_sf"/>
</dbReference>
<evidence type="ECO:0000256" key="7">
    <source>
        <dbReference type="ARBA" id="ARBA00022777"/>
    </source>
</evidence>
<keyword evidence="4 10" id="KW-0597">Phosphoprotein</keyword>
<feature type="domain" description="HAMP" evidence="16">
    <location>
        <begin position="202"/>
        <end position="250"/>
    </location>
</feature>
<evidence type="ECO:0000256" key="12">
    <source>
        <dbReference type="SAM" id="MobiDB-lite"/>
    </source>
</evidence>
<organism evidence="17 18">
    <name type="scientific">candidate division KSB3 bacterium</name>
    <dbReference type="NCBI Taxonomy" id="2044937"/>
    <lineage>
        <taxon>Bacteria</taxon>
        <taxon>candidate division KSB3</taxon>
    </lineage>
</organism>
<comment type="caution">
    <text evidence="17">The sequence shown here is derived from an EMBL/GenBank/DDBJ whole genome shotgun (WGS) entry which is preliminary data.</text>
</comment>
<dbReference type="GO" id="GO:0016020">
    <property type="term" value="C:membrane"/>
    <property type="evidence" value="ECO:0007669"/>
    <property type="project" value="UniProtKB-SubCell"/>
</dbReference>
<dbReference type="InterPro" id="IPR003660">
    <property type="entry name" value="HAMP_dom"/>
</dbReference>
<name>A0A2G6KAW7_9BACT</name>
<keyword evidence="6" id="KW-0547">Nucleotide-binding</keyword>
<keyword evidence="13" id="KW-1133">Transmembrane helix</keyword>
<evidence type="ECO:0000313" key="17">
    <source>
        <dbReference type="EMBL" id="PIE32856.1"/>
    </source>
</evidence>
<feature type="coiled-coil region" evidence="11">
    <location>
        <begin position="405"/>
        <end position="464"/>
    </location>
</feature>
<dbReference type="Pfam" id="PF00672">
    <property type="entry name" value="HAMP"/>
    <property type="match status" value="1"/>
</dbReference>
<evidence type="ECO:0000256" key="10">
    <source>
        <dbReference type="PROSITE-ProRule" id="PRU00169"/>
    </source>
</evidence>
<dbReference type="EMBL" id="PDSK01000106">
    <property type="protein sequence ID" value="PIE32856.1"/>
    <property type="molecule type" value="Genomic_DNA"/>
</dbReference>
<dbReference type="SMART" id="SM00448">
    <property type="entry name" value="REC"/>
    <property type="match status" value="1"/>
</dbReference>
<dbReference type="AlphaFoldDB" id="A0A2G6KAW7"/>
<feature type="modified residue" description="4-aspartylphosphate" evidence="10">
    <location>
        <position position="803"/>
    </location>
</feature>
<evidence type="ECO:0000256" key="8">
    <source>
        <dbReference type="ARBA" id="ARBA00022840"/>
    </source>
</evidence>
<feature type="region of interest" description="Disordered" evidence="12">
    <location>
        <begin position="607"/>
        <end position="644"/>
    </location>
</feature>
<dbReference type="SUPFAM" id="SSF158472">
    <property type="entry name" value="HAMP domain-like"/>
    <property type="match status" value="1"/>
</dbReference>
<comment type="subcellular location">
    <subcellularLocation>
        <location evidence="2">Membrane</location>
    </subcellularLocation>
</comment>
<dbReference type="SUPFAM" id="SSF55874">
    <property type="entry name" value="ATPase domain of HSP90 chaperone/DNA topoisomerase II/histidine kinase"/>
    <property type="match status" value="1"/>
</dbReference>
<evidence type="ECO:0000259" key="14">
    <source>
        <dbReference type="PROSITE" id="PS50109"/>
    </source>
</evidence>
<dbReference type="PROSITE" id="PS50885">
    <property type="entry name" value="HAMP"/>
    <property type="match status" value="1"/>
</dbReference>
<proteinExistence type="predicted"/>
<evidence type="ECO:0000259" key="15">
    <source>
        <dbReference type="PROSITE" id="PS50110"/>
    </source>
</evidence>
<dbReference type="Gene3D" id="3.30.565.10">
    <property type="entry name" value="Histidine kinase-like ATPase, C-terminal domain"/>
    <property type="match status" value="1"/>
</dbReference>
<dbReference type="SUPFAM" id="SSF55785">
    <property type="entry name" value="PYP-like sensor domain (PAS domain)"/>
    <property type="match status" value="1"/>
</dbReference>
<dbReference type="PROSITE" id="PS50110">
    <property type="entry name" value="RESPONSE_REGULATORY"/>
    <property type="match status" value="1"/>
</dbReference>
<dbReference type="InterPro" id="IPR005467">
    <property type="entry name" value="His_kinase_dom"/>
</dbReference>
<evidence type="ECO:0000259" key="16">
    <source>
        <dbReference type="PROSITE" id="PS50885"/>
    </source>
</evidence>
<dbReference type="FunFam" id="1.10.287.130:FF:000002">
    <property type="entry name" value="Two-component osmosensing histidine kinase"/>
    <property type="match status" value="1"/>
</dbReference>
<dbReference type="Gene3D" id="1.10.287.130">
    <property type="match status" value="1"/>
</dbReference>
<dbReference type="Pfam" id="PF00512">
    <property type="entry name" value="HisKA"/>
    <property type="match status" value="1"/>
</dbReference>
<dbReference type="InterPro" id="IPR036097">
    <property type="entry name" value="HisK_dim/P_sf"/>
</dbReference>
<evidence type="ECO:0000256" key="4">
    <source>
        <dbReference type="ARBA" id="ARBA00022553"/>
    </source>
</evidence>
<dbReference type="GO" id="GO:0005524">
    <property type="term" value="F:ATP binding"/>
    <property type="evidence" value="ECO:0007669"/>
    <property type="project" value="UniProtKB-KW"/>
</dbReference>
<keyword evidence="13" id="KW-0812">Transmembrane</keyword>
<dbReference type="Gene3D" id="3.40.50.2300">
    <property type="match status" value="1"/>
</dbReference>
<dbReference type="PANTHER" id="PTHR45339:SF1">
    <property type="entry name" value="HYBRID SIGNAL TRANSDUCTION HISTIDINE KINASE J"/>
    <property type="match status" value="1"/>
</dbReference>
<dbReference type="SUPFAM" id="SSF52172">
    <property type="entry name" value="CheY-like"/>
    <property type="match status" value="1"/>
</dbReference>
<feature type="transmembrane region" description="Helical" evidence="13">
    <location>
        <begin position="12"/>
        <end position="32"/>
    </location>
</feature>
<dbReference type="InterPro" id="IPR011006">
    <property type="entry name" value="CheY-like_superfamily"/>
</dbReference>
<dbReference type="CDD" id="cd17546">
    <property type="entry name" value="REC_hyHK_CKI1_RcsC-like"/>
    <property type="match status" value="1"/>
</dbReference>
<sequence length="969" mass="109415">MKWIVESLPIKISLIILCSGSAALILLGYHYVNRFKHEIDERIVGKLHIPAYLMSQRVLNLDTVADDVSALENLVGEEIVQAFIVKKDGTIFFASDVEREGQELTHYLHKKERIHLTKETITESHITDYTNQDGSSFLSILAPLRLQFEESIDGYLYLKINAANIQQKKDEIVSLFFLGSTLTIVVTTLLEVIFVHVLIIPRVSKTVSVLEQVEKGNLAVKIQHADSPDELGHLQRRVNSMISEIENASYALRQSEERYRVLFEEAPISLWEEDLSEIRHYFDHLKASGVVDLPTHLSQSPDAVQHCAKLVNVLDVNKATVKLFDADNKQDLLADLPRVLIEASQERFREELIVLAKGDDRFTHEFEQRTLRGGERQVILHLEVAPDYKTSLGKVLISLIDITKRKQAEDELQQYQDHLEDLVQVRTAELKSANKHLQQEIAERTRVEQELRTAKDAAEAANHAKSIFLANMSHELRTPLNAILGFAQLTAREQSLAAVQRENLNIIIRSGEHLLTLINDILNMSKIEAGRMTLMPHSFDLYQMLRSLEEMVSLRAARKNLPLVVSCISEIPQYITADEAKLRQVLLNLLSNAVKFTEQGEVQLLVSSRQKAGGKRQKTENRRQKTASSKQSVEGGRQAIDDSPLRPTTFCLQFTVKDTGLGIAPEEMPLLFEAFVQTQSGRKVREGTGLGLAICRKFVQLMGGELEVNSQEGIGTTCSFEIQVEAANQSTILRQQSTYSKRVVSLSPGQPEYRILVVDDQYENRTLLRRVLQTVGFRVQEAVHGEEAVARFVEWQPHAVLLDIRMPGMDGHSVARRIRAIEAQESGRGSRTILVTVSASAFDEDLERSRAADCDDFVQKPFREAEIFHVLEQHLGVRYMYEETEEPKIQSKGGVPGHILTPSVLRSLPLELLENLDLAVDRLNLDDITAVISAIRAHNVVIAEALTALAERFRYREIRKVLRSALEKP</sequence>
<feature type="domain" description="Response regulatory" evidence="15">
    <location>
        <begin position="754"/>
        <end position="875"/>
    </location>
</feature>
<feature type="transmembrane region" description="Helical" evidence="13">
    <location>
        <begin position="175"/>
        <end position="199"/>
    </location>
</feature>
<dbReference type="PANTHER" id="PTHR45339">
    <property type="entry name" value="HYBRID SIGNAL TRANSDUCTION HISTIDINE KINASE J"/>
    <property type="match status" value="1"/>
</dbReference>
<evidence type="ECO:0000256" key="3">
    <source>
        <dbReference type="ARBA" id="ARBA00012438"/>
    </source>
</evidence>
<dbReference type="PROSITE" id="PS50109">
    <property type="entry name" value="HIS_KIN"/>
    <property type="match status" value="1"/>
</dbReference>
<protein>
    <recommendedName>
        <fullName evidence="3">histidine kinase</fullName>
        <ecNumber evidence="3">2.7.13.3</ecNumber>
    </recommendedName>
</protein>
<dbReference type="InterPro" id="IPR035965">
    <property type="entry name" value="PAS-like_dom_sf"/>
</dbReference>
<gene>
    <name evidence="17" type="ORF">CSA56_13745</name>
</gene>
<keyword evidence="13" id="KW-0472">Membrane</keyword>
<keyword evidence="9" id="KW-0902">Two-component regulatory system</keyword>
<evidence type="ECO:0000313" key="18">
    <source>
        <dbReference type="Proteomes" id="UP000230821"/>
    </source>
</evidence>
<dbReference type="Pfam" id="PF00072">
    <property type="entry name" value="Response_reg"/>
    <property type="match status" value="1"/>
</dbReference>
<reference evidence="17 18" key="1">
    <citation type="submission" date="2017-10" db="EMBL/GenBank/DDBJ databases">
        <title>Novel microbial diversity and functional potential in the marine mammal oral microbiome.</title>
        <authorList>
            <person name="Dudek N.K."/>
            <person name="Sun C.L."/>
            <person name="Burstein D."/>
            <person name="Kantor R.S."/>
            <person name="Aliaga Goltsman D.S."/>
            <person name="Bik E.M."/>
            <person name="Thomas B.C."/>
            <person name="Banfield J.F."/>
            <person name="Relman D.A."/>
        </authorList>
    </citation>
    <scope>NUCLEOTIDE SEQUENCE [LARGE SCALE GENOMIC DNA]</scope>
    <source>
        <strain evidence="17">DOLJORAL78_47_16</strain>
    </source>
</reference>
<dbReference type="PRINTS" id="PR00344">
    <property type="entry name" value="BCTRLSENSOR"/>
</dbReference>
<keyword evidence="7" id="KW-0418">Kinase</keyword>
<dbReference type="Gene3D" id="3.30.450.20">
    <property type="entry name" value="PAS domain"/>
    <property type="match status" value="1"/>
</dbReference>
<dbReference type="InterPro" id="IPR003661">
    <property type="entry name" value="HisK_dim/P_dom"/>
</dbReference>
<accession>A0A2G6KAW7</accession>
<evidence type="ECO:0000256" key="13">
    <source>
        <dbReference type="SAM" id="Phobius"/>
    </source>
</evidence>
<dbReference type="EC" id="2.7.13.3" evidence="3"/>
<dbReference type="CDD" id="cd06225">
    <property type="entry name" value="HAMP"/>
    <property type="match status" value="1"/>
</dbReference>
<dbReference type="Proteomes" id="UP000230821">
    <property type="component" value="Unassembled WGS sequence"/>
</dbReference>
<evidence type="ECO:0000256" key="11">
    <source>
        <dbReference type="SAM" id="Coils"/>
    </source>
</evidence>
<keyword evidence="5" id="KW-0808">Transferase</keyword>
<evidence type="ECO:0000256" key="1">
    <source>
        <dbReference type="ARBA" id="ARBA00000085"/>
    </source>
</evidence>
<dbReference type="SUPFAM" id="SSF47384">
    <property type="entry name" value="Homodimeric domain of signal transducing histidine kinase"/>
    <property type="match status" value="1"/>
</dbReference>
<evidence type="ECO:0000256" key="9">
    <source>
        <dbReference type="ARBA" id="ARBA00023012"/>
    </source>
</evidence>
<dbReference type="CDD" id="cd16922">
    <property type="entry name" value="HATPase_EvgS-ArcB-TorS-like"/>
    <property type="match status" value="1"/>
</dbReference>
<dbReference type="InterPro" id="IPR001789">
    <property type="entry name" value="Sig_transdc_resp-reg_receiver"/>
</dbReference>
<dbReference type="Pfam" id="PF02518">
    <property type="entry name" value="HATPase_c"/>
    <property type="match status" value="1"/>
</dbReference>
<keyword evidence="8" id="KW-0067">ATP-binding</keyword>
<comment type="catalytic activity">
    <reaction evidence="1">
        <text>ATP + protein L-histidine = ADP + protein N-phospho-L-histidine.</text>
        <dbReference type="EC" id="2.7.13.3"/>
    </reaction>
</comment>
<evidence type="ECO:0000256" key="6">
    <source>
        <dbReference type="ARBA" id="ARBA00022741"/>
    </source>
</evidence>
<dbReference type="Gene3D" id="6.10.340.10">
    <property type="match status" value="1"/>
</dbReference>
<evidence type="ECO:0000256" key="2">
    <source>
        <dbReference type="ARBA" id="ARBA00004370"/>
    </source>
</evidence>